<organism evidence="1 2">
    <name type="scientific">Lysinibacillus xylanilyticus</name>
    <dbReference type="NCBI Taxonomy" id="582475"/>
    <lineage>
        <taxon>Bacteria</taxon>
        <taxon>Bacillati</taxon>
        <taxon>Bacillota</taxon>
        <taxon>Bacilli</taxon>
        <taxon>Bacillales</taxon>
        <taxon>Bacillaceae</taxon>
        <taxon>Lysinibacillus</taxon>
    </lineage>
</organism>
<gene>
    <name evidence="1" type="ORF">M5W82_05145</name>
</gene>
<evidence type="ECO:0000313" key="2">
    <source>
        <dbReference type="Proteomes" id="UP001527052"/>
    </source>
</evidence>
<dbReference type="Proteomes" id="UP001527052">
    <property type="component" value="Unassembled WGS sequence"/>
</dbReference>
<protein>
    <submittedName>
        <fullName evidence="1">Nitrite reductase</fullName>
    </submittedName>
</protein>
<proteinExistence type="predicted"/>
<dbReference type="RefSeq" id="WP_268636552.1">
    <property type="nucleotide sequence ID" value="NZ_JAMDLZ010000007.1"/>
</dbReference>
<dbReference type="EMBL" id="JAMDLZ010000007">
    <property type="protein sequence ID" value="MCY9546329.1"/>
    <property type="molecule type" value="Genomic_DNA"/>
</dbReference>
<name>A0ABT4EKZ0_9BACI</name>
<keyword evidence="2" id="KW-1185">Reference proteome</keyword>
<comment type="caution">
    <text evidence="1">The sequence shown here is derived from an EMBL/GenBank/DDBJ whole genome shotgun (WGS) entry which is preliminary data.</text>
</comment>
<sequence>MDGRTALDTKKIDNNIKKLRMYPWFNELYDHKEHHRSFFANIKVRKYLESSLRVSRLLNNEREQKRFIRMLEEVAQVRNK</sequence>
<accession>A0ABT4EKZ0</accession>
<evidence type="ECO:0000313" key="1">
    <source>
        <dbReference type="EMBL" id="MCY9546329.1"/>
    </source>
</evidence>
<reference evidence="1 2" key="1">
    <citation type="submission" date="2022-05" db="EMBL/GenBank/DDBJ databases">
        <title>Genome Sequencing of Bee-Associated Microbes.</title>
        <authorList>
            <person name="Dunlap C."/>
        </authorList>
    </citation>
    <scope>NUCLEOTIDE SEQUENCE [LARGE SCALE GENOMIC DNA]</scope>
    <source>
        <strain evidence="1 2">NRRL BD-083</strain>
    </source>
</reference>